<dbReference type="EMBL" id="FOHW01000026">
    <property type="protein sequence ID" value="SET80925.1"/>
    <property type="molecule type" value="Genomic_DNA"/>
</dbReference>
<feature type="signal peptide" evidence="1">
    <location>
        <begin position="1"/>
        <end position="34"/>
    </location>
</feature>
<dbReference type="Proteomes" id="UP000182332">
    <property type="component" value="Unassembled WGS sequence"/>
</dbReference>
<accession>A0A1I0HAR3</accession>
<organism evidence="2 3">
    <name type="scientific">Pseudomonas graminis</name>
    <dbReference type="NCBI Taxonomy" id="158627"/>
    <lineage>
        <taxon>Bacteria</taxon>
        <taxon>Pseudomonadati</taxon>
        <taxon>Pseudomonadota</taxon>
        <taxon>Gammaproteobacteria</taxon>
        <taxon>Pseudomonadales</taxon>
        <taxon>Pseudomonadaceae</taxon>
        <taxon>Pseudomonas</taxon>
    </lineage>
</organism>
<protein>
    <submittedName>
        <fullName evidence="2">Integrating conjugative element protein, PFL_4693 family</fullName>
    </submittedName>
</protein>
<name>A0A1I0HAR3_9PSED</name>
<evidence type="ECO:0000313" key="2">
    <source>
        <dbReference type="EMBL" id="SET80925.1"/>
    </source>
</evidence>
<evidence type="ECO:0000313" key="3">
    <source>
        <dbReference type="Proteomes" id="UP000182332"/>
    </source>
</evidence>
<dbReference type="InterPro" id="IPR022293">
    <property type="entry name" value="Integrating-conj_element"/>
</dbReference>
<dbReference type="RefSeq" id="WP_139214533.1">
    <property type="nucleotide sequence ID" value="NZ_FOHW01000026.1"/>
</dbReference>
<sequence length="257" mass="28806">MNSAKNFSRPLRPLSALIAAGCLAWSLLSPPVFAKNDKIIKPTISNTVEWQTAKIIGTPNGGDDWGLSPQEWLRYQQLMQGPRGIYSPGLDPLTALGIEARSAEERLRYAELQVQAERQRVDKELAYQRAYDQAFARLYPEEKVIQISSAQSSPATTQTILRSDGRLAVFVEENCSACVARVQDLQTRKQSFDLYFVGGQGDDERIRRWAILAGIDPGGVRSRRITLNHDDGRWLGLRLGGELPAIVREVNGKWQRQ</sequence>
<dbReference type="AlphaFoldDB" id="A0A1I0HAR3"/>
<keyword evidence="1" id="KW-0732">Signal</keyword>
<gene>
    <name evidence="2" type="ORF">SAMN05216197_12647</name>
</gene>
<proteinExistence type="predicted"/>
<dbReference type="NCBIfam" id="TIGR03759">
    <property type="entry name" value="conj_TIGR03759"/>
    <property type="match status" value="1"/>
</dbReference>
<dbReference type="OrthoDB" id="8442378at2"/>
<evidence type="ECO:0000256" key="1">
    <source>
        <dbReference type="SAM" id="SignalP"/>
    </source>
</evidence>
<reference evidence="2 3" key="1">
    <citation type="submission" date="2016-10" db="EMBL/GenBank/DDBJ databases">
        <authorList>
            <person name="de Groot N.N."/>
        </authorList>
    </citation>
    <scope>NUCLEOTIDE SEQUENCE [LARGE SCALE GENOMIC DNA]</scope>
    <source>
        <strain evidence="2 3">DSM 11363</strain>
    </source>
</reference>
<feature type="chain" id="PRO_5010343874" evidence="1">
    <location>
        <begin position="35"/>
        <end position="257"/>
    </location>
</feature>